<dbReference type="AlphaFoldDB" id="A0A3B0MQP5"/>
<sequence>MTAPDHTLEPFKNVLHQRGHPYMRKGWVRDSSRESSVVAVLHEQTDPAELQDKELAGLQRSAEAAWFPDDLVRSGHGLSAAADRQARPAAVI</sequence>
<dbReference type="OrthoDB" id="7877438at2"/>
<evidence type="ECO:0000313" key="2">
    <source>
        <dbReference type="Proteomes" id="UP000272908"/>
    </source>
</evidence>
<organism evidence="1 2">
    <name type="scientific">Roseinatronobacter ekhonensis</name>
    <dbReference type="NCBI Taxonomy" id="254356"/>
    <lineage>
        <taxon>Bacteria</taxon>
        <taxon>Pseudomonadati</taxon>
        <taxon>Pseudomonadota</taxon>
        <taxon>Alphaproteobacteria</taxon>
        <taxon>Rhodobacterales</taxon>
        <taxon>Paracoccaceae</taxon>
        <taxon>Roseinatronobacter</taxon>
    </lineage>
</organism>
<evidence type="ECO:0000313" key="1">
    <source>
        <dbReference type="EMBL" id="SUZ33337.1"/>
    </source>
</evidence>
<dbReference type="Proteomes" id="UP000272908">
    <property type="component" value="Unassembled WGS sequence"/>
</dbReference>
<name>A0A3B0MQP5_9RHOB</name>
<gene>
    <name evidence="1" type="ORF">ROE7235_03106</name>
</gene>
<protein>
    <submittedName>
        <fullName evidence="1">Uncharacterized protein</fullName>
    </submittedName>
</protein>
<dbReference type="EMBL" id="UIHC01000045">
    <property type="protein sequence ID" value="SUZ33337.1"/>
    <property type="molecule type" value="Genomic_DNA"/>
</dbReference>
<keyword evidence="2" id="KW-1185">Reference proteome</keyword>
<accession>A0A3B0MQP5</accession>
<proteinExistence type="predicted"/>
<reference evidence="2" key="1">
    <citation type="submission" date="2018-08" db="EMBL/GenBank/DDBJ databases">
        <authorList>
            <person name="Rodrigo-Torres L."/>
            <person name="Arahal R. D."/>
            <person name="Lucena T."/>
        </authorList>
    </citation>
    <scope>NUCLEOTIDE SEQUENCE [LARGE SCALE GENOMIC DNA]</scope>
    <source>
        <strain evidence="2">CECT 7235</strain>
    </source>
</reference>